<dbReference type="Proteomes" id="UP000197138">
    <property type="component" value="Unassembled WGS sequence"/>
</dbReference>
<feature type="region of interest" description="Disordered" evidence="1">
    <location>
        <begin position="1"/>
        <end position="43"/>
    </location>
</feature>
<comment type="caution">
    <text evidence="2">The sequence shown here is derived from an EMBL/GenBank/DDBJ whole genome shotgun (WGS) entry which is preliminary data.</text>
</comment>
<evidence type="ECO:0000313" key="3">
    <source>
        <dbReference type="Proteomes" id="UP000197138"/>
    </source>
</evidence>
<reference evidence="3" key="1">
    <citation type="journal article" date="2017" name="Plant J.">
        <title>The pomegranate (Punica granatum L.) genome and the genomics of punicalagin biosynthesis.</title>
        <authorList>
            <person name="Qin G."/>
            <person name="Xu C."/>
            <person name="Ming R."/>
            <person name="Tang H."/>
            <person name="Guyot R."/>
            <person name="Kramer E.M."/>
            <person name="Hu Y."/>
            <person name="Yi X."/>
            <person name="Qi Y."/>
            <person name="Xu X."/>
            <person name="Gao Z."/>
            <person name="Pan H."/>
            <person name="Jian J."/>
            <person name="Tian Y."/>
            <person name="Yue Z."/>
            <person name="Xu Y."/>
        </authorList>
    </citation>
    <scope>NUCLEOTIDE SEQUENCE [LARGE SCALE GENOMIC DNA]</scope>
    <source>
        <strain evidence="3">cv. Dabenzi</strain>
    </source>
</reference>
<evidence type="ECO:0000256" key="1">
    <source>
        <dbReference type="SAM" id="MobiDB-lite"/>
    </source>
</evidence>
<proteinExistence type="predicted"/>
<dbReference type="AlphaFoldDB" id="A0A218W2X6"/>
<gene>
    <name evidence="2" type="ORF">CDL15_Pgr018392</name>
</gene>
<organism evidence="2 3">
    <name type="scientific">Punica granatum</name>
    <name type="common">Pomegranate</name>
    <dbReference type="NCBI Taxonomy" id="22663"/>
    <lineage>
        <taxon>Eukaryota</taxon>
        <taxon>Viridiplantae</taxon>
        <taxon>Streptophyta</taxon>
        <taxon>Embryophyta</taxon>
        <taxon>Tracheophyta</taxon>
        <taxon>Spermatophyta</taxon>
        <taxon>Magnoliopsida</taxon>
        <taxon>eudicotyledons</taxon>
        <taxon>Gunneridae</taxon>
        <taxon>Pentapetalae</taxon>
        <taxon>rosids</taxon>
        <taxon>malvids</taxon>
        <taxon>Myrtales</taxon>
        <taxon>Lythraceae</taxon>
        <taxon>Punica</taxon>
    </lineage>
</organism>
<feature type="compositionally biased region" description="Basic and acidic residues" evidence="1">
    <location>
        <begin position="13"/>
        <end position="25"/>
    </location>
</feature>
<sequence length="93" mass="10120">MLGRGPKVVNAELRSDAGTKPKSGAELDAVNAGAEPDAGPEPDAYSGCLLVGDFLQWKKETMKEHELFAIPMKGCREANWPGRRRASTPRDMH</sequence>
<accession>A0A218W2X6</accession>
<protein>
    <submittedName>
        <fullName evidence="2">Uncharacterized protein</fullName>
    </submittedName>
</protein>
<name>A0A218W2X6_PUNGR</name>
<dbReference type="EMBL" id="MTKT01005483">
    <property type="protein sequence ID" value="OWM66903.1"/>
    <property type="molecule type" value="Genomic_DNA"/>
</dbReference>
<evidence type="ECO:0000313" key="2">
    <source>
        <dbReference type="EMBL" id="OWM66903.1"/>
    </source>
</evidence>